<reference evidence="1 2" key="1">
    <citation type="submission" date="2017-06" db="EMBL/GenBank/DDBJ databases">
        <title>Sequencing and comparative analysis of myxobacterial genomes.</title>
        <authorList>
            <person name="Rupp O."/>
            <person name="Goesmann A."/>
            <person name="Sogaard-Andersen L."/>
        </authorList>
    </citation>
    <scope>NUCLEOTIDE SEQUENCE [LARGE SCALE GENOMIC DNA]</scope>
    <source>
        <strain evidence="1 2">DSM 52655</strain>
    </source>
</reference>
<dbReference type="KEGG" id="cfus:CYFUS_000695"/>
<sequence length="77" mass="8734">MTRWSLMSLILALCTACPETWREGGTIDRAMAKDIQDGLRSRRRPPACQMSDKEWAERCDFAEGTLPSTRCPPSCRD</sequence>
<evidence type="ECO:0000313" key="2">
    <source>
        <dbReference type="Proteomes" id="UP000217257"/>
    </source>
</evidence>
<dbReference type="EMBL" id="CP022098">
    <property type="protein sequence ID" value="ATB35283.1"/>
    <property type="molecule type" value="Genomic_DNA"/>
</dbReference>
<gene>
    <name evidence="1" type="ORF">CYFUS_000695</name>
</gene>
<protein>
    <submittedName>
        <fullName evidence="1">Uncharacterized protein</fullName>
    </submittedName>
</protein>
<name>A0A250IVJ5_9BACT</name>
<accession>A0A250IVJ5</accession>
<evidence type="ECO:0000313" key="1">
    <source>
        <dbReference type="EMBL" id="ATB35283.1"/>
    </source>
</evidence>
<proteinExistence type="predicted"/>
<dbReference type="Proteomes" id="UP000217257">
    <property type="component" value="Chromosome"/>
</dbReference>
<organism evidence="1 2">
    <name type="scientific">Cystobacter fuscus</name>
    <dbReference type="NCBI Taxonomy" id="43"/>
    <lineage>
        <taxon>Bacteria</taxon>
        <taxon>Pseudomonadati</taxon>
        <taxon>Myxococcota</taxon>
        <taxon>Myxococcia</taxon>
        <taxon>Myxococcales</taxon>
        <taxon>Cystobacterineae</taxon>
        <taxon>Archangiaceae</taxon>
        <taxon>Cystobacter</taxon>
    </lineage>
</organism>
<dbReference type="AlphaFoldDB" id="A0A250IVJ5"/>